<reference evidence="8" key="1">
    <citation type="submission" date="2011-04" db="EMBL/GenBank/DDBJ databases">
        <title>The complete genome of Spirochaeta coccoides DSM 17374.</title>
        <authorList>
            <person name="Lucas S."/>
            <person name="Copeland A."/>
            <person name="Lapidus A."/>
            <person name="Bruce D."/>
            <person name="Goodwin L."/>
            <person name="Pitluck S."/>
            <person name="Peters L."/>
            <person name="Kyrpides N."/>
            <person name="Mavromatis K."/>
            <person name="Pagani I."/>
            <person name="Ivanova N."/>
            <person name="Ovchinnikova G."/>
            <person name="Lu M."/>
            <person name="Detter J.C."/>
            <person name="Tapia R."/>
            <person name="Han C."/>
            <person name="Land M."/>
            <person name="Hauser L."/>
            <person name="Markowitz V."/>
            <person name="Cheng J.-F."/>
            <person name="Hugenholtz P."/>
            <person name="Woyke T."/>
            <person name="Wu D."/>
            <person name="Spring S."/>
            <person name="Schroeder M."/>
            <person name="Brambilla E."/>
            <person name="Klenk H.-P."/>
            <person name="Eisen J.A."/>
        </authorList>
    </citation>
    <scope>NUCLEOTIDE SEQUENCE [LARGE SCALE GENOMIC DNA]</scope>
    <source>
        <strain evidence="8">ATCC BAA-1237 / DSM 17374 / SPN1</strain>
    </source>
</reference>
<evidence type="ECO:0000256" key="3">
    <source>
        <dbReference type="ARBA" id="ARBA00022989"/>
    </source>
</evidence>
<dbReference type="eggNOG" id="COG2911">
    <property type="taxonomic scope" value="Bacteria"/>
</dbReference>
<evidence type="ECO:0000256" key="5">
    <source>
        <dbReference type="SAM" id="Phobius"/>
    </source>
</evidence>
<keyword evidence="3 5" id="KW-1133">Transmembrane helix</keyword>
<evidence type="ECO:0000256" key="1">
    <source>
        <dbReference type="ARBA" id="ARBA00004167"/>
    </source>
</evidence>
<reference evidence="7 8" key="2">
    <citation type="journal article" date="2012" name="Stand. Genomic Sci.">
        <title>Complete genome sequence of the termite hindgut bacterium Spirochaeta coccoides type strain (SPN1(T)), reclassification in the genus Sphaerochaeta as Sphaerochaeta coccoides comb. nov. and emendations of the family Spirochaetaceae and the genus Sphaerochaeta.</title>
        <authorList>
            <person name="Abt B."/>
            <person name="Han C."/>
            <person name="Scheuner C."/>
            <person name="Lu M."/>
            <person name="Lapidus A."/>
            <person name="Nolan M."/>
            <person name="Lucas S."/>
            <person name="Hammon N."/>
            <person name="Deshpande S."/>
            <person name="Cheng J.F."/>
            <person name="Tapia R."/>
            <person name="Goodwin L.A."/>
            <person name="Pitluck S."/>
            <person name="Liolios K."/>
            <person name="Pagani I."/>
            <person name="Ivanova N."/>
            <person name="Mavromatis K."/>
            <person name="Mikhailova N."/>
            <person name="Huntemann M."/>
            <person name="Pati A."/>
            <person name="Chen A."/>
            <person name="Palaniappan K."/>
            <person name="Land M."/>
            <person name="Hauser L."/>
            <person name="Brambilla E.M."/>
            <person name="Rohde M."/>
            <person name="Spring S."/>
            <person name="Gronow S."/>
            <person name="Goker M."/>
            <person name="Woyke T."/>
            <person name="Bristow J."/>
            <person name="Eisen J.A."/>
            <person name="Markowitz V."/>
            <person name="Hugenholtz P."/>
            <person name="Kyrpides N.C."/>
            <person name="Klenk H.P."/>
            <person name="Detter J.C."/>
        </authorList>
    </citation>
    <scope>NUCLEOTIDE SEQUENCE [LARGE SCALE GENOMIC DNA]</scope>
    <source>
        <strain evidence="8">ATCC BAA-1237 / DSM 17374 / SPN1</strain>
    </source>
</reference>
<dbReference type="STRING" id="760011.Spico_0588"/>
<evidence type="ECO:0000313" key="8">
    <source>
        <dbReference type="Proteomes" id="UP000007939"/>
    </source>
</evidence>
<dbReference type="HOGENOM" id="CLU_242494_0_0_12"/>
<accession>F4GK44</accession>
<dbReference type="KEGG" id="scc:Spico_0588"/>
<proteinExistence type="predicted"/>
<keyword evidence="4 5" id="KW-0472">Membrane</keyword>
<keyword evidence="8" id="KW-1185">Reference proteome</keyword>
<dbReference type="InterPro" id="IPR007452">
    <property type="entry name" value="TamB_C"/>
</dbReference>
<comment type="subcellular location">
    <subcellularLocation>
        <location evidence="1">Membrane</location>
        <topology evidence="1">Single-pass membrane protein</topology>
    </subcellularLocation>
</comment>
<evidence type="ECO:0000256" key="2">
    <source>
        <dbReference type="ARBA" id="ARBA00022692"/>
    </source>
</evidence>
<dbReference type="Pfam" id="PF04357">
    <property type="entry name" value="TamB"/>
    <property type="match status" value="1"/>
</dbReference>
<dbReference type="RefSeq" id="WP_013739212.1">
    <property type="nucleotide sequence ID" value="NC_015436.1"/>
</dbReference>
<keyword evidence="2 5" id="KW-0812">Transmembrane</keyword>
<evidence type="ECO:0000256" key="4">
    <source>
        <dbReference type="ARBA" id="ARBA00023136"/>
    </source>
</evidence>
<feature type="domain" description="Translocation and assembly module TamB C-terminal" evidence="6">
    <location>
        <begin position="1331"/>
        <end position="1592"/>
    </location>
</feature>
<dbReference type="EMBL" id="CP002659">
    <property type="protein sequence ID" value="AEC01816.1"/>
    <property type="molecule type" value="Genomic_DNA"/>
</dbReference>
<sequence>MKYRQTFSSITTAILIFSVCFVISVLGVYFFNTGEVADPLATLVTKSSVSDGRLRVTYGYVKTTSSTVEMHEIIVAGNIDGQWMDFLTADSLRIDRSFPDLAGAFVSGHGALKLALESGTVTISPRIVSVIMDAFSAPRDDDRFTEMAESTVQIHKASLFSGLSLDALIKNFIANFMTNSFSLDLTDFNAIYTGDGVSAGLSSLDIGVEVAPSFTPREITFKAGETFLDASTISGFLRRLDAESITGGIRPDESGNGWVVYQTTDKPHLEFSEGEISSYGIEARLTMDSFAPDIISFTNELIGTISREQASLTGLLDDSIVQAGEPLETEWNLAVEFSNNDFLLDGSTAPYSFHLSEATTRASRSDVGLNIDVHGKGSVGDHETTGLSVDLPGTMYVSTEEFRFSALVSQSEKITIDGELAQTGISLDSSVYAVLEKIMGINFSSTREQIDILFFKEASAHVAGTSLNDMSALFLTDLTIKGENEQEPILGGTVSLSYETKEARQAWDVRLISFESSLLPSVMDASVIVDITGSHTYGDILISSSNGFFGRAGYRNENDSRTISARIDFTDFDLAPFADFLHGLIPASQGMIDDATSVAGSLRADAAFAGDSWVPDSGNVIYEISVVELGVGNRVMNIATSAAISLGNGIFTVDTFSLTTEGYRLVFSGWIPFDRRAVPVGRFAFKNITQDEDLVDIGIGVLGSDGYTLDILFPQIPELSIRGEVDLAGIGTLVGSGVLTAWEQKYPTDLFLDYRNLNARLSSAGLGMVTSLSGGEFFLGLDFSSFAVPSFGRPELSDRTVTVDGKMTFILPLNGFNWDFTADSLIVDNIPIGGRFGQFKANIAAVPMEFIFSDVFWKDDSHEPLSGYGMLRLGKKFPGLTLELVEDLELVVNLAASASDEVFIASLAGKNSGTDKPVIGGMIHAQGIDMERFTTAFPGVTFEFNALGTYSLGNAGTDVDAVLRFHKNELSEDGGMLSAVIKLDDSGILLSDVAYESENMSVALDGSIMPGQGHAQVAGNMQFLRETVMEPWISSFGFSSDIRFAPTFDNLPSLMATLFQGNVPADSVSAVINIKDAVLFSQEMLGSTTLSLSYENQILTLQGTGLTDKTTFSRIEGSYALDGEVIDVSVTPGTYPLGFKMRGHFGEEISLEIDELSAPLRLLTYLMAAPILVFHDGIATGKLLVYGPKDNVDVFGQFTADRLDLTSFWTPWTKASAKNPLVILSEGTLSSGKVPVIFTNMITGETAKGYTVFEADLGFRDYSILLGAEDALLPVSFPIPGLGLVISGNIRGALTFSGIPNGIAISGSGFVSDTTVDFELPDDLPAWYLRPSRTNLDLDLITERNVSFSFPNADNPILEANIQPGQNIKIHLDEIADEFSLTGSADIRSGTIYYFRKDFYITEGTLSFPERLSGSGTGFSPVIDLRAKIREYDSDGNAVDVFLILDKASLDNLNPRFESVPAKSSAEILQLMGENFLGSTTGAGDATLSSVASLAAAATDVFSRMGFFDIGTSFGLSRSIKQSLGLDMFSIRSNIVQNVFFDALSLSGYSVPSVASPMARYFDDTSLFFGKFLSNDLFLQGTIHLTARDQYETNARRIRFVNDDLWIDTELSLEWTTPLATFTIFTQPTELSLFGIWDTIGISVTKRLEW</sequence>
<evidence type="ECO:0000313" key="7">
    <source>
        <dbReference type="EMBL" id="AEC01816.1"/>
    </source>
</evidence>
<gene>
    <name evidence="7" type="ordered locus">Spico_0588</name>
</gene>
<dbReference type="GO" id="GO:0005886">
    <property type="term" value="C:plasma membrane"/>
    <property type="evidence" value="ECO:0007669"/>
    <property type="project" value="InterPro"/>
</dbReference>
<dbReference type="OrthoDB" id="354433at2"/>
<dbReference type="GO" id="GO:0009306">
    <property type="term" value="P:protein secretion"/>
    <property type="evidence" value="ECO:0007669"/>
    <property type="project" value="InterPro"/>
</dbReference>
<organism evidence="7 8">
    <name type="scientific">Parasphaerochaeta coccoides (strain ATCC BAA-1237 / DSM 17374 / SPN1)</name>
    <name type="common">Sphaerochaeta coccoides</name>
    <dbReference type="NCBI Taxonomy" id="760011"/>
    <lineage>
        <taxon>Bacteria</taxon>
        <taxon>Pseudomonadati</taxon>
        <taxon>Spirochaetota</taxon>
        <taxon>Spirochaetia</taxon>
        <taxon>Spirochaetales</taxon>
        <taxon>Sphaerochaetaceae</taxon>
        <taxon>Parasphaerochaeta</taxon>
    </lineage>
</organism>
<feature type="transmembrane region" description="Helical" evidence="5">
    <location>
        <begin position="12"/>
        <end position="31"/>
    </location>
</feature>
<protein>
    <recommendedName>
        <fullName evidence="6">Translocation and assembly module TamB C-terminal domain-containing protein</fullName>
    </recommendedName>
</protein>
<dbReference type="Proteomes" id="UP000007939">
    <property type="component" value="Chromosome"/>
</dbReference>
<evidence type="ECO:0000259" key="6">
    <source>
        <dbReference type="Pfam" id="PF04357"/>
    </source>
</evidence>
<name>F4GK44_PARC1</name>